<dbReference type="PANTHER" id="PTHR32071:SF117">
    <property type="entry name" value="PTS-DEPENDENT DIHYDROXYACETONE KINASE OPERON REGULATORY PROTEIN-RELATED"/>
    <property type="match status" value="1"/>
</dbReference>
<keyword evidence="9" id="KW-1185">Reference proteome</keyword>
<keyword evidence="2" id="KW-0067">ATP-binding</keyword>
<evidence type="ECO:0000313" key="8">
    <source>
        <dbReference type="EMBL" id="BDQ33430.1"/>
    </source>
</evidence>
<evidence type="ECO:0000313" key="9">
    <source>
        <dbReference type="Proteomes" id="UP001061361"/>
    </source>
</evidence>
<evidence type="ECO:0000256" key="4">
    <source>
        <dbReference type="ARBA" id="ARBA00023125"/>
    </source>
</evidence>
<dbReference type="PROSITE" id="PS00676">
    <property type="entry name" value="SIGMA54_INTERACT_2"/>
    <property type="match status" value="1"/>
</dbReference>
<dbReference type="PROSITE" id="PS50045">
    <property type="entry name" value="SIGMA54_INTERACT_4"/>
    <property type="match status" value="1"/>
</dbReference>
<reference evidence="8" key="1">
    <citation type="submission" date="2022-08" db="EMBL/GenBank/DDBJ databases">
        <title>Genome Sequence of the sulphate-reducing bacterium, Pseudodesulfovibrio portus JCM14722.</title>
        <authorList>
            <person name="Kondo R."/>
            <person name="Kataoka T."/>
        </authorList>
    </citation>
    <scope>NUCLEOTIDE SEQUENCE</scope>
    <source>
        <strain evidence="8">JCM 14722</strain>
    </source>
</reference>
<evidence type="ECO:0000256" key="3">
    <source>
        <dbReference type="ARBA" id="ARBA00023015"/>
    </source>
</evidence>
<dbReference type="InterPro" id="IPR002197">
    <property type="entry name" value="HTH_Fis"/>
</dbReference>
<dbReference type="PROSITE" id="PS00675">
    <property type="entry name" value="SIGMA54_INTERACT_1"/>
    <property type="match status" value="1"/>
</dbReference>
<keyword evidence="5" id="KW-0010">Activator</keyword>
<evidence type="ECO:0000256" key="5">
    <source>
        <dbReference type="ARBA" id="ARBA00023159"/>
    </source>
</evidence>
<dbReference type="SMART" id="SM00065">
    <property type="entry name" value="GAF"/>
    <property type="match status" value="1"/>
</dbReference>
<keyword evidence="1" id="KW-0547">Nucleotide-binding</keyword>
<dbReference type="InterPro" id="IPR003018">
    <property type="entry name" value="GAF"/>
</dbReference>
<dbReference type="PANTHER" id="PTHR32071">
    <property type="entry name" value="TRANSCRIPTIONAL REGULATORY PROTEIN"/>
    <property type="match status" value="1"/>
</dbReference>
<dbReference type="CDD" id="cd00009">
    <property type="entry name" value="AAA"/>
    <property type="match status" value="1"/>
</dbReference>
<protein>
    <submittedName>
        <fullName evidence="8">Nif-specific regulatory protein</fullName>
    </submittedName>
</protein>
<dbReference type="SMART" id="SM00382">
    <property type="entry name" value="AAA"/>
    <property type="match status" value="1"/>
</dbReference>
<dbReference type="InterPro" id="IPR003593">
    <property type="entry name" value="AAA+_ATPase"/>
</dbReference>
<dbReference type="Pfam" id="PF00158">
    <property type="entry name" value="Sigma54_activat"/>
    <property type="match status" value="1"/>
</dbReference>
<keyword evidence="6" id="KW-0804">Transcription</keyword>
<dbReference type="Pfam" id="PF01590">
    <property type="entry name" value="GAF"/>
    <property type="match status" value="1"/>
</dbReference>
<dbReference type="Gene3D" id="1.10.8.60">
    <property type="match status" value="1"/>
</dbReference>
<dbReference type="Gene3D" id="3.30.450.40">
    <property type="match status" value="1"/>
</dbReference>
<evidence type="ECO:0000256" key="6">
    <source>
        <dbReference type="ARBA" id="ARBA00023163"/>
    </source>
</evidence>
<dbReference type="SUPFAM" id="SSF52540">
    <property type="entry name" value="P-loop containing nucleoside triphosphate hydrolases"/>
    <property type="match status" value="1"/>
</dbReference>
<evidence type="ECO:0000256" key="1">
    <source>
        <dbReference type="ARBA" id="ARBA00022741"/>
    </source>
</evidence>
<dbReference type="InterPro" id="IPR002078">
    <property type="entry name" value="Sigma_54_int"/>
</dbReference>
<dbReference type="InterPro" id="IPR025943">
    <property type="entry name" value="Sigma_54_int_dom_ATP-bd_2"/>
</dbReference>
<sequence>MTVHRLKLSALLAICQVIDQAIDLESALDGVLQILSELLSMQRATVTLYDPETGHLSINASYGLTVEERKRGVYRLDEGVTGRIFQTGEPFYVPDIEKEPLFLDKTGSRRVQRGGISFIGVPIILHGDPIGVLTVDRLFEDEVEFEEDVAFLKVVATLIGQFISLNEKIKAREAALKRENTSLKYQISKNTKGPYIVGQSSSMVEVQRQMEKVSPTRATVLLLGESGVGKTLIARIIHELSERAGSPFIKVNCASIPGNLLESELFGHEKGAFTGATASRPGRFEEADTGTIFLDEIGELPLGLQAKFLRVLQDKELERLGGGRTRSIDVRILAATNRDLGDLVERGKFRLDLYYRLNVFPIRIPPLRERKEDITSLLNHFLHKMADDYGRSIHLTATALDALIRYDWPGNVREMQNLIERLVIMTDNDRITLEFLKSYLAPGQTPVVEETLPLSEGLPHRTSLKEFERNEVMAALERSGWVQYKAADALGLSARQMGYRVKKYGLETMIAEGRARLRRMKETQM</sequence>
<dbReference type="SUPFAM" id="SSF46689">
    <property type="entry name" value="Homeodomain-like"/>
    <property type="match status" value="1"/>
</dbReference>
<dbReference type="Proteomes" id="UP001061361">
    <property type="component" value="Chromosome"/>
</dbReference>
<dbReference type="InterPro" id="IPR027417">
    <property type="entry name" value="P-loop_NTPase"/>
</dbReference>
<accession>A0ABM8APZ8</accession>
<name>A0ABM8APZ8_9BACT</name>
<proteinExistence type="predicted"/>
<feature type="domain" description="Sigma-54 factor interaction" evidence="7">
    <location>
        <begin position="196"/>
        <end position="424"/>
    </location>
</feature>
<gene>
    <name evidence="8" type="primary">nifA-2</name>
    <name evidence="8" type="ORF">JCM14722_09720</name>
</gene>
<dbReference type="EMBL" id="AP026708">
    <property type="protein sequence ID" value="BDQ33430.1"/>
    <property type="molecule type" value="Genomic_DNA"/>
</dbReference>
<dbReference type="SUPFAM" id="SSF55781">
    <property type="entry name" value="GAF domain-like"/>
    <property type="match status" value="1"/>
</dbReference>
<dbReference type="InterPro" id="IPR009057">
    <property type="entry name" value="Homeodomain-like_sf"/>
</dbReference>
<dbReference type="Pfam" id="PF25601">
    <property type="entry name" value="AAA_lid_14"/>
    <property type="match status" value="1"/>
</dbReference>
<evidence type="ECO:0000259" key="7">
    <source>
        <dbReference type="PROSITE" id="PS50045"/>
    </source>
</evidence>
<keyword evidence="4" id="KW-0238">DNA-binding</keyword>
<keyword evidence="3" id="KW-0805">Transcription regulation</keyword>
<dbReference type="InterPro" id="IPR058031">
    <property type="entry name" value="AAA_lid_NorR"/>
</dbReference>
<dbReference type="InterPro" id="IPR025662">
    <property type="entry name" value="Sigma_54_int_dom_ATP-bd_1"/>
</dbReference>
<dbReference type="PRINTS" id="PR01590">
    <property type="entry name" value="HTHFIS"/>
</dbReference>
<dbReference type="Pfam" id="PF02954">
    <property type="entry name" value="HTH_8"/>
    <property type="match status" value="1"/>
</dbReference>
<dbReference type="Gene3D" id="1.10.10.60">
    <property type="entry name" value="Homeodomain-like"/>
    <property type="match status" value="1"/>
</dbReference>
<dbReference type="Gene3D" id="3.40.50.300">
    <property type="entry name" value="P-loop containing nucleotide triphosphate hydrolases"/>
    <property type="match status" value="1"/>
</dbReference>
<evidence type="ECO:0000256" key="2">
    <source>
        <dbReference type="ARBA" id="ARBA00022840"/>
    </source>
</evidence>
<organism evidence="8 9">
    <name type="scientific">Pseudodesulfovibrio portus</name>
    <dbReference type="NCBI Taxonomy" id="231439"/>
    <lineage>
        <taxon>Bacteria</taxon>
        <taxon>Pseudomonadati</taxon>
        <taxon>Thermodesulfobacteriota</taxon>
        <taxon>Desulfovibrionia</taxon>
        <taxon>Desulfovibrionales</taxon>
        <taxon>Desulfovibrionaceae</taxon>
    </lineage>
</organism>
<dbReference type="InterPro" id="IPR029016">
    <property type="entry name" value="GAF-like_dom_sf"/>
</dbReference>